<dbReference type="OrthoDB" id="5147801at2"/>
<comment type="caution">
    <text evidence="2">The sequence shown here is derived from an EMBL/GenBank/DDBJ whole genome shotgun (WGS) entry which is preliminary data.</text>
</comment>
<name>A0A6N8FYV5_9CHRO</name>
<keyword evidence="3" id="KW-1185">Reference proteome</keyword>
<reference evidence="2 3" key="1">
    <citation type="journal article" date="2019" name="Front. Microbiol.">
        <title>Genomic Features for Desiccation Tolerance and Sugar Biosynthesis in the Extremophile Gloeocapsopsis sp. UTEX B3054.</title>
        <authorList>
            <person name="Urrejola C."/>
            <person name="Alcorta J."/>
            <person name="Salas L."/>
            <person name="Vasquez M."/>
            <person name="Polz M.F."/>
            <person name="Vicuna R."/>
            <person name="Diez B."/>
        </authorList>
    </citation>
    <scope>NUCLEOTIDE SEQUENCE [LARGE SCALE GENOMIC DNA]</scope>
    <source>
        <strain evidence="2 3">1H9</strain>
    </source>
</reference>
<dbReference type="SUPFAM" id="SSF53756">
    <property type="entry name" value="UDP-Glycosyltransferase/glycogen phosphorylase"/>
    <property type="match status" value="1"/>
</dbReference>
<dbReference type="PANTHER" id="PTHR12526:SF638">
    <property type="entry name" value="SPORE COAT PROTEIN SA"/>
    <property type="match status" value="1"/>
</dbReference>
<keyword evidence="2" id="KW-0808">Transferase</keyword>
<evidence type="ECO:0000313" key="2">
    <source>
        <dbReference type="EMBL" id="MUL38263.1"/>
    </source>
</evidence>
<dbReference type="InterPro" id="IPR001296">
    <property type="entry name" value="Glyco_trans_1"/>
</dbReference>
<dbReference type="EMBL" id="NAPY01000035">
    <property type="protein sequence ID" value="MUL38263.1"/>
    <property type="molecule type" value="Genomic_DNA"/>
</dbReference>
<accession>A0A6N8FYV5</accession>
<dbReference type="RefSeq" id="WP_105217983.1">
    <property type="nucleotide sequence ID" value="NZ_CAWNSU010000061.1"/>
</dbReference>
<gene>
    <name evidence="2" type="ORF">BWI75_18485</name>
</gene>
<sequence length="390" mass="43013">MRKLLVVPVFHHALGGATVSLSLMLKGFQQCGALDQLCVLLRSNSLMEQYLRQAGHEACLHPIPEQDLSQFMKQALRWVNQQPPDWPLLLENCVARQLLPAMLQASPALRLSRRPVYLVFRDLADSPHRLGSLVRKVTLASLAPHAICNSQFTAQHIRRLIPSTRDVLYPPVDPEKFNAHRSVPPEELQPILNSGARIILTASRISKEDNINDKNLRSLPIVLAQLKAAGHHYHGVIIGQDTSSEQIRSRALLAQAEDLGVADRFTILPPALDIENYYRYADVVVTLAPREPFGRTVVEAIACGVPVIGSRSGGIGEILHNFAPHWTVDPYTPVAAAQAIISVVNAPDTPTVLAQGQQWVEANCSLVPYAQKIMEITGLQSTHSQEILAY</sequence>
<evidence type="ECO:0000313" key="3">
    <source>
        <dbReference type="Proteomes" id="UP000441797"/>
    </source>
</evidence>
<dbReference type="Pfam" id="PF00534">
    <property type="entry name" value="Glycos_transf_1"/>
    <property type="match status" value="1"/>
</dbReference>
<dbReference type="GO" id="GO:0016757">
    <property type="term" value="F:glycosyltransferase activity"/>
    <property type="evidence" value="ECO:0007669"/>
    <property type="project" value="InterPro"/>
</dbReference>
<protein>
    <submittedName>
        <fullName evidence="2">Group 1 glycosyl transferase</fullName>
    </submittedName>
</protein>
<proteinExistence type="predicted"/>
<dbReference type="Gene3D" id="3.40.50.2000">
    <property type="entry name" value="Glycogen Phosphorylase B"/>
    <property type="match status" value="2"/>
</dbReference>
<dbReference type="Proteomes" id="UP000441797">
    <property type="component" value="Unassembled WGS sequence"/>
</dbReference>
<dbReference type="PANTHER" id="PTHR12526">
    <property type="entry name" value="GLYCOSYLTRANSFERASE"/>
    <property type="match status" value="1"/>
</dbReference>
<dbReference type="CDD" id="cd03801">
    <property type="entry name" value="GT4_PimA-like"/>
    <property type="match status" value="1"/>
</dbReference>
<feature type="domain" description="Glycosyl transferase family 1" evidence="1">
    <location>
        <begin position="193"/>
        <end position="353"/>
    </location>
</feature>
<evidence type="ECO:0000259" key="1">
    <source>
        <dbReference type="Pfam" id="PF00534"/>
    </source>
</evidence>
<dbReference type="AlphaFoldDB" id="A0A6N8FYV5"/>
<organism evidence="2 3">
    <name type="scientific">Gloeocapsopsis dulcis AAB1 = 1H9</name>
    <dbReference type="NCBI Taxonomy" id="1433147"/>
    <lineage>
        <taxon>Bacteria</taxon>
        <taxon>Bacillati</taxon>
        <taxon>Cyanobacteriota</taxon>
        <taxon>Cyanophyceae</taxon>
        <taxon>Oscillatoriophycideae</taxon>
        <taxon>Chroococcales</taxon>
        <taxon>Chroococcaceae</taxon>
        <taxon>Gloeocapsopsis</taxon>
        <taxon>Gloeocapsopsis dulcis</taxon>
    </lineage>
</organism>